<accession>A0ABS9MKQ3</accession>
<proteinExistence type="predicted"/>
<protein>
    <submittedName>
        <fullName evidence="1">DUF2313 domain-containing protein</fullName>
    </submittedName>
</protein>
<gene>
    <name evidence="1" type="ORF">L0P57_10715</name>
</gene>
<name>A0ABS9MKQ3_9FIRM</name>
<reference evidence="1 2" key="1">
    <citation type="submission" date="2022-01" db="EMBL/GenBank/DDBJ databases">
        <title>Collection of gut derived symbiotic bacterial strains cultured from healthy donors.</title>
        <authorList>
            <person name="Lin H."/>
            <person name="Kohout C."/>
            <person name="Waligurski E."/>
            <person name="Pamer E.G."/>
        </authorList>
    </citation>
    <scope>NUCLEOTIDE SEQUENCE [LARGE SCALE GENOMIC DNA]</scope>
    <source>
        <strain evidence="1 2">DFI.7.58</strain>
    </source>
</reference>
<sequence length="192" mass="21314">MTSYDTMASALRETGLYALSGETLVDAELAAYAAALDVLCERLEALQKDSFLCTAGEEGISRWEALFGLQIQGSLEERRKALLQCGAVHNNSNTCGDFLKLLQSVGIEAAILEDPAGQRLCFNCTGLESTEARANAVAYLERFLPAHLNVILDFRDLSWNTIDHAEKTFDEWDAGNRTWDQLDLAEDELFER</sequence>
<keyword evidence="2" id="KW-1185">Reference proteome</keyword>
<comment type="caution">
    <text evidence="1">The sequence shown here is derived from an EMBL/GenBank/DDBJ whole genome shotgun (WGS) entry which is preliminary data.</text>
</comment>
<organism evidence="1 2">
    <name type="scientific">Anaeromassilibacillus senegalensis</name>
    <dbReference type="NCBI Taxonomy" id="1673717"/>
    <lineage>
        <taxon>Bacteria</taxon>
        <taxon>Bacillati</taxon>
        <taxon>Bacillota</taxon>
        <taxon>Clostridia</taxon>
        <taxon>Eubacteriales</taxon>
        <taxon>Acutalibacteraceae</taxon>
        <taxon>Anaeromassilibacillus</taxon>
    </lineage>
</organism>
<evidence type="ECO:0000313" key="2">
    <source>
        <dbReference type="Proteomes" id="UP001298681"/>
    </source>
</evidence>
<dbReference type="Proteomes" id="UP001298681">
    <property type="component" value="Unassembled WGS sequence"/>
</dbReference>
<dbReference type="EMBL" id="JAKNHQ010000015">
    <property type="protein sequence ID" value="MCG4611398.1"/>
    <property type="molecule type" value="Genomic_DNA"/>
</dbReference>
<evidence type="ECO:0000313" key="1">
    <source>
        <dbReference type="EMBL" id="MCG4611398.1"/>
    </source>
</evidence>
<dbReference type="RefSeq" id="WP_087231632.1">
    <property type="nucleotide sequence ID" value="NZ_JAKNHQ010000015.1"/>
</dbReference>